<dbReference type="HOGENOM" id="CLU_2745130_0_0_1"/>
<evidence type="ECO:0000313" key="2">
    <source>
        <dbReference type="Proteomes" id="UP000026915"/>
    </source>
</evidence>
<dbReference type="EMBL" id="CM001879">
    <property type="protein sequence ID" value="EOX95294.1"/>
    <property type="molecule type" value="Genomic_DNA"/>
</dbReference>
<accession>A0A061DR71</accession>
<keyword evidence="2" id="KW-1185">Reference proteome</keyword>
<dbReference type="InParanoid" id="A0A061DR71"/>
<dbReference type="AlphaFoldDB" id="A0A061DR71"/>
<dbReference type="Gramene" id="EOX95294">
    <property type="protein sequence ID" value="EOX95294"/>
    <property type="gene ID" value="TCM_004831"/>
</dbReference>
<sequence>MLVIRSGGQLPNQGSSMPQIPFILFNINYQRLWKIGTAYSSVVPFLSKTVAEFCSILALLGQLATAMKNLL</sequence>
<protein>
    <submittedName>
        <fullName evidence="1">Uncharacterized protein</fullName>
    </submittedName>
</protein>
<organism evidence="1 2">
    <name type="scientific">Theobroma cacao</name>
    <name type="common">Cacao</name>
    <name type="synonym">Cocoa</name>
    <dbReference type="NCBI Taxonomy" id="3641"/>
    <lineage>
        <taxon>Eukaryota</taxon>
        <taxon>Viridiplantae</taxon>
        <taxon>Streptophyta</taxon>
        <taxon>Embryophyta</taxon>
        <taxon>Tracheophyta</taxon>
        <taxon>Spermatophyta</taxon>
        <taxon>Magnoliopsida</taxon>
        <taxon>eudicotyledons</taxon>
        <taxon>Gunneridae</taxon>
        <taxon>Pentapetalae</taxon>
        <taxon>rosids</taxon>
        <taxon>malvids</taxon>
        <taxon>Malvales</taxon>
        <taxon>Malvaceae</taxon>
        <taxon>Byttnerioideae</taxon>
        <taxon>Theobroma</taxon>
    </lineage>
</organism>
<gene>
    <name evidence="1" type="ORF">TCM_004831</name>
</gene>
<proteinExistence type="predicted"/>
<dbReference type="Proteomes" id="UP000026915">
    <property type="component" value="Chromosome 1"/>
</dbReference>
<name>A0A061DR71_THECC</name>
<evidence type="ECO:0000313" key="1">
    <source>
        <dbReference type="EMBL" id="EOX95294.1"/>
    </source>
</evidence>
<reference evidence="1 2" key="1">
    <citation type="journal article" date="2013" name="Genome Biol.">
        <title>The genome sequence of the most widely cultivated cacao type and its use to identify candidate genes regulating pod color.</title>
        <authorList>
            <person name="Motamayor J.C."/>
            <person name="Mockaitis K."/>
            <person name="Schmutz J."/>
            <person name="Haiminen N."/>
            <person name="Iii D.L."/>
            <person name="Cornejo O."/>
            <person name="Findley S.D."/>
            <person name="Zheng P."/>
            <person name="Utro F."/>
            <person name="Royaert S."/>
            <person name="Saski C."/>
            <person name="Jenkins J."/>
            <person name="Podicheti R."/>
            <person name="Zhao M."/>
            <person name="Scheffler B.E."/>
            <person name="Stack J.C."/>
            <person name="Feltus F.A."/>
            <person name="Mustiga G.M."/>
            <person name="Amores F."/>
            <person name="Phillips W."/>
            <person name="Marelli J.P."/>
            <person name="May G.D."/>
            <person name="Shapiro H."/>
            <person name="Ma J."/>
            <person name="Bustamante C.D."/>
            <person name="Schnell R.J."/>
            <person name="Main D."/>
            <person name="Gilbert D."/>
            <person name="Parida L."/>
            <person name="Kuhn D.N."/>
        </authorList>
    </citation>
    <scope>NUCLEOTIDE SEQUENCE [LARGE SCALE GENOMIC DNA]</scope>
    <source>
        <strain evidence="2">cv. Matina 1-6</strain>
    </source>
</reference>